<name>A0A1J1HM34_9DIPT</name>
<sequence>MKSPKDIVEEIPLRILNIVPHICCKLRPVDTQFHTIRHKCDLPSESCGNESLPDNDFFQAITITQ</sequence>
<dbReference type="Proteomes" id="UP000183832">
    <property type="component" value="Unassembled WGS sequence"/>
</dbReference>
<dbReference type="EMBL" id="CVRI01000011">
    <property type="protein sequence ID" value="CRK89136.1"/>
    <property type="molecule type" value="Genomic_DNA"/>
</dbReference>
<gene>
    <name evidence="1" type="ORF">CLUMA_CG002897</name>
</gene>
<evidence type="ECO:0000313" key="2">
    <source>
        <dbReference type="Proteomes" id="UP000183832"/>
    </source>
</evidence>
<accession>A0A1J1HM34</accession>
<reference evidence="1 2" key="1">
    <citation type="submission" date="2015-04" db="EMBL/GenBank/DDBJ databases">
        <authorList>
            <person name="Syromyatnikov M.Y."/>
            <person name="Popov V.N."/>
        </authorList>
    </citation>
    <scope>NUCLEOTIDE SEQUENCE [LARGE SCALE GENOMIC DNA]</scope>
</reference>
<protein>
    <submittedName>
        <fullName evidence="1">CLUMA_CG002897, isoform A</fullName>
    </submittedName>
</protein>
<proteinExistence type="predicted"/>
<organism evidence="1 2">
    <name type="scientific">Clunio marinus</name>
    <dbReference type="NCBI Taxonomy" id="568069"/>
    <lineage>
        <taxon>Eukaryota</taxon>
        <taxon>Metazoa</taxon>
        <taxon>Ecdysozoa</taxon>
        <taxon>Arthropoda</taxon>
        <taxon>Hexapoda</taxon>
        <taxon>Insecta</taxon>
        <taxon>Pterygota</taxon>
        <taxon>Neoptera</taxon>
        <taxon>Endopterygota</taxon>
        <taxon>Diptera</taxon>
        <taxon>Nematocera</taxon>
        <taxon>Chironomoidea</taxon>
        <taxon>Chironomidae</taxon>
        <taxon>Clunio</taxon>
    </lineage>
</organism>
<evidence type="ECO:0000313" key="1">
    <source>
        <dbReference type="EMBL" id="CRK89136.1"/>
    </source>
</evidence>
<keyword evidence="2" id="KW-1185">Reference proteome</keyword>
<dbReference type="AlphaFoldDB" id="A0A1J1HM34"/>